<reference evidence="1" key="1">
    <citation type="journal article" date="2014" name="Front. Microbiol.">
        <title>High frequency of phylogenetically diverse reductive dehalogenase-homologous genes in deep subseafloor sedimentary metagenomes.</title>
        <authorList>
            <person name="Kawai M."/>
            <person name="Futagami T."/>
            <person name="Toyoda A."/>
            <person name="Takaki Y."/>
            <person name="Nishi S."/>
            <person name="Hori S."/>
            <person name="Arai W."/>
            <person name="Tsubouchi T."/>
            <person name="Morono Y."/>
            <person name="Uchiyama I."/>
            <person name="Ito T."/>
            <person name="Fujiyama A."/>
            <person name="Inagaki F."/>
            <person name="Takami H."/>
        </authorList>
    </citation>
    <scope>NUCLEOTIDE SEQUENCE</scope>
    <source>
        <strain evidence="1">Expedition CK06-06</strain>
    </source>
</reference>
<evidence type="ECO:0000313" key="1">
    <source>
        <dbReference type="EMBL" id="GAH94756.1"/>
    </source>
</evidence>
<feature type="non-terminal residue" evidence="1">
    <location>
        <position position="1"/>
    </location>
</feature>
<proteinExistence type="predicted"/>
<comment type="caution">
    <text evidence="1">The sequence shown here is derived from an EMBL/GenBank/DDBJ whole genome shotgun (WGS) entry which is preliminary data.</text>
</comment>
<dbReference type="EMBL" id="BARU01049605">
    <property type="protein sequence ID" value="GAH94756.1"/>
    <property type="molecule type" value="Genomic_DNA"/>
</dbReference>
<accession>X1JJ42</accession>
<feature type="non-terminal residue" evidence="1">
    <location>
        <position position="40"/>
    </location>
</feature>
<name>X1JJ42_9ZZZZ</name>
<organism evidence="1">
    <name type="scientific">marine sediment metagenome</name>
    <dbReference type="NCBI Taxonomy" id="412755"/>
    <lineage>
        <taxon>unclassified sequences</taxon>
        <taxon>metagenomes</taxon>
        <taxon>ecological metagenomes</taxon>
    </lineage>
</organism>
<dbReference type="AlphaFoldDB" id="X1JJ42"/>
<sequence>DIVGIYYDPELPEKPGIIATGPNVWYLACTNDNVIVFSCG</sequence>
<gene>
    <name evidence="1" type="ORF">S03H2_72907</name>
</gene>
<protein>
    <submittedName>
        <fullName evidence="1">Uncharacterized protein</fullName>
    </submittedName>
</protein>